<sequence>MGDMNEYTEDTLRATVQAAELAIRDSEERGRLLAEMWQGLGLAADAGELLFLAPERELARAAEEELLAELRRMRSSQPTQGEQGTRPRRPTPMRGLLI</sequence>
<comment type="caution">
    <text evidence="1">The sequence shown here is derived from an EMBL/GenBank/DDBJ whole genome shotgun (WGS) entry which is preliminary data.</text>
</comment>
<protein>
    <submittedName>
        <fullName evidence="1">Type III secretion protein LcrG</fullName>
    </submittedName>
</protein>
<evidence type="ECO:0000313" key="1">
    <source>
        <dbReference type="EMBL" id="MUI33570.1"/>
    </source>
</evidence>
<dbReference type="Proteomes" id="UP000433532">
    <property type="component" value="Unassembled WGS sequence"/>
</dbReference>
<proteinExistence type="predicted"/>
<name>A0A0C6FCD6_PSEAI</name>
<dbReference type="NCBIfam" id="TIGR02573">
    <property type="entry name" value="LcrG_PcrG"/>
    <property type="match status" value="1"/>
</dbReference>
<dbReference type="InterPro" id="IPR009863">
    <property type="entry name" value="T3SS_LcrG_PcrG"/>
</dbReference>
<dbReference type="RefSeq" id="WP_003109501.1">
    <property type="nucleotide sequence ID" value="NZ_AP014651.1"/>
</dbReference>
<dbReference type="Pfam" id="PF07216">
    <property type="entry name" value="LcrG"/>
    <property type="match status" value="1"/>
</dbReference>
<accession>A0A0C6FCD6</accession>
<evidence type="ECO:0000313" key="2">
    <source>
        <dbReference type="Proteomes" id="UP000433532"/>
    </source>
</evidence>
<gene>
    <name evidence="1" type="primary">lcrG</name>
    <name evidence="1" type="ORF">GNQ48_01025</name>
</gene>
<dbReference type="AlphaFoldDB" id="A0A0C6FCD6"/>
<dbReference type="EMBL" id="WOAD01000001">
    <property type="protein sequence ID" value="MUI33570.1"/>
    <property type="molecule type" value="Genomic_DNA"/>
</dbReference>
<reference evidence="1 2" key="1">
    <citation type="submission" date="2019-11" db="EMBL/GenBank/DDBJ databases">
        <title>Genomes of ocular Pseudomonas aeruginosa isolates.</title>
        <authorList>
            <person name="Khan M."/>
            <person name="Rice S.A."/>
            <person name="Willcox M.D.P."/>
            <person name="Stapleton F."/>
        </authorList>
    </citation>
    <scope>NUCLEOTIDE SEQUENCE [LARGE SCALE GENOMIC DNA]</scope>
    <source>
        <strain evidence="1 2">PA221</strain>
    </source>
</reference>
<organism evidence="1 2">
    <name type="scientific">Pseudomonas aeruginosa</name>
    <dbReference type="NCBI Taxonomy" id="287"/>
    <lineage>
        <taxon>Bacteria</taxon>
        <taxon>Pseudomonadati</taxon>
        <taxon>Pseudomonadota</taxon>
        <taxon>Gammaproteobacteria</taxon>
        <taxon>Pseudomonadales</taxon>
        <taxon>Pseudomonadaceae</taxon>
        <taxon>Pseudomonas</taxon>
    </lineage>
</organism>